<accession>A0A342D227</accession>
<reference evidence="1" key="1">
    <citation type="submission" date="2014-08" db="EMBL/GenBank/DDBJ databases">
        <title>Aquaporins of Robinia pseudoacacia.</title>
        <authorList>
            <person name="He F."/>
            <person name="Tang M."/>
        </authorList>
    </citation>
    <scope>NUCLEOTIDE SEQUENCE</scope>
</reference>
<proteinExistence type="evidence at transcript level"/>
<protein>
    <submittedName>
        <fullName evidence="1">Aquaporin TIP23</fullName>
    </submittedName>
</protein>
<organism evidence="1">
    <name type="scientific">Robinia pseudoacacia</name>
    <name type="common">Black locust</name>
    <dbReference type="NCBI Taxonomy" id="35938"/>
    <lineage>
        <taxon>Eukaryota</taxon>
        <taxon>Viridiplantae</taxon>
        <taxon>Streptophyta</taxon>
        <taxon>Embryophyta</taxon>
        <taxon>Tracheophyta</taxon>
        <taxon>Spermatophyta</taxon>
        <taxon>Magnoliopsida</taxon>
        <taxon>eudicotyledons</taxon>
        <taxon>Gunneridae</taxon>
        <taxon>Pentapetalae</taxon>
        <taxon>rosids</taxon>
        <taxon>fabids</taxon>
        <taxon>Fabales</taxon>
        <taxon>Fabaceae</taxon>
        <taxon>Papilionoideae</taxon>
        <taxon>50 kb inversion clade</taxon>
        <taxon>NPAAA clade</taxon>
        <taxon>Hologalegina</taxon>
        <taxon>robinioid clade</taxon>
        <taxon>Robinieae</taxon>
        <taxon>Robinia</taxon>
    </lineage>
</organism>
<dbReference type="EMBL" id="KM363240">
    <property type="protein sequence ID" value="AKH49441.1"/>
    <property type="molecule type" value="mRNA"/>
</dbReference>
<dbReference type="AlphaFoldDB" id="A0A342D227"/>
<sequence length="117" mass="13971">MSPPQFGHRLEHSNPRIGFWGERFSRCSVRDYCDLCIGLHCLCHCSCPQKGLIGHYCTYCYWVHCGCKHLRCWSIQWWFNEPGSFIWPSCGSWKLRLHLDLLGWPIDWRRLGWVGLW</sequence>
<name>A0A342D227_ROBPS</name>
<evidence type="ECO:0000313" key="1">
    <source>
        <dbReference type="EMBL" id="AKH49441.1"/>
    </source>
</evidence>